<feature type="domain" description="Nucleoporin nup120-like HEAT repeat" evidence="5">
    <location>
        <begin position="1084"/>
        <end position="1250"/>
    </location>
</feature>
<dbReference type="PANTHER" id="PTHR21286:SF0">
    <property type="entry name" value="NUCLEAR PORE COMPLEX PROTEIN NUP160"/>
    <property type="match status" value="1"/>
</dbReference>
<dbReference type="HOGENOM" id="CLU_002799_0_0_1"/>
<dbReference type="eggNOG" id="KOG4521">
    <property type="taxonomic scope" value="Eukaryota"/>
</dbReference>
<sequence>MSQLGQRALVSSHISSAFTQPIFYQVPPTASSRHQHQQPLTHASQKLVERLNNKKRRDAPQGRHQTNAQTGPLAQSFEEHAVYASTTSLQALGDALMRITHSGYVLELTLLDWADGTPVCWEFAERIVPMPGIAVTSPSQDVQAAARSRGLAVPSGQLAFVYVLLEGGTLYRLAFPLVPPLFHDENWVAKRGWCKEFTLPSTVSRPIGGTSGSMILQGEKTVVVTVNSGAVLRMEVDVDNDGQLREKLHYPQHHSLLSKMFRTAQEEDTIVSAVSASVSGSDILITLSRDRCLRAWDRQGGNTISIGISPGNNTSSEPVRGSSLIRGSSVTPQVAGSSIPQLLPPERRSLLRTFFTEDEENLSNFRILVFLPTPLGLGAGSSAHQPSSAGIFALYKMEGNRFKPLGEKETSMETIRCSLRDFMVMPNSQFRNLKEIHCLWEYSGESMYEYTELDIEVRRAHNGRNTSASGDVEMREVGSSSLPHELIYEDDDGEDFHPVDWHIVTPLAMPSNAASSLSPEPTADSVDFLSTIDFTSPNAAATILDALFRAGRGGFSPYTISEALNGYVEAAWVSTDQVDPIKDPNSRLRAALSRQYPTLRARVSAIVGCRLQAPEVFSDPASANPFNASVIAEPENEMAIAQHTELDVAFRRDWEGFLARCREIEKAGSWPVALGLVGSKKPGGARSSQNTTSGHCVILERERMGLMVTEDGPLDLYRQTLSKMQEDETTNGYDARESIEASEAPQYLVYTALSFRALFSPASWADVAHELYNTMHNTVQFVYHDLLVDLAFKLEIMDLDIDTIEWVFERVDSLGGNESFNTALQAISALVRTTGIAKELDSVKQEDDEEEVDRMLLQPDPNQSLLADASNAAILPGTRPADYHNQWSRSLTAVYLSATLQARYEIASSILFLLIFIVARGGEANYFSGLPNAVVIDELFAGLRSASMLRQTAARVVESSTVTRPAPGPPSALAPSRTIARHVRAGTADSMVRQLAGMRVAPAPSVQFAIQPKPHVHFASPTGSSFPTLPPTTRGSGSITLLQSLLPPLRRPFSLPYASDAFLEFNGIIQADSMLVAGYDEVRFAEELRRKGHTQGAADVIDWLPKTNACCYVAARLQLQKGEYGEASTMFEHSARSFGPLSYKTGVEEATLVAVLPPSLGDLSSLAAYYDHVAKLFEAEAQYGMAVLFYRLAIESANDDEPTTDLWYNIFKGELALENFERAYTTLAEMSEQPVLRTNSVTELVTKMCERNKVETLLSFNFVGFADDVEQALGFKARNADPLDRPVYSKIYYAWAVKKGDYRAAASTMYQRARILGQQDKPDTDTRFMLMSLQLEAYTVAINALCLLDPEDAWISLPVYDESGELPPEWRRSNFGIDVGERGGNDSEIVELDDMRREMELCRARRHLVYMMAGLNRVQQATEVDEKDFSISPMEVLRRYCQLARYEEALYSARVFRADMTVIFTMMVDMCMRLSKGGEAALTPFEERWLLQDRAMIWEGEPISKAWRLLQDSLERHDTSDSGWQYRKTCLERILEADRSSSPPTWLATFFQDREPEYLIRTCMRYHLILPALDYTLLMIQNANQPFDKGATVAVTQTRLPYPLIDAVVAAAQTEDEVHKAAGIKAEIEARIGKMGRWEWS</sequence>
<keyword evidence="2" id="KW-0813">Transport</keyword>
<dbReference type="STRING" id="1109443.G4T9Z8"/>
<keyword evidence="8" id="KW-1185">Reference proteome</keyword>
<dbReference type="PANTHER" id="PTHR21286">
    <property type="entry name" value="NUCLEAR PORE COMPLEX PROTEIN NUP160"/>
    <property type="match status" value="1"/>
</dbReference>
<dbReference type="OMA" id="AHANRRW"/>
<comment type="subcellular location">
    <subcellularLocation>
        <location evidence="1">Nucleus</location>
    </subcellularLocation>
</comment>
<dbReference type="Proteomes" id="UP000007148">
    <property type="component" value="Unassembled WGS sequence"/>
</dbReference>
<keyword evidence="3" id="KW-0539">Nucleus</keyword>
<evidence type="ECO:0000256" key="2">
    <source>
        <dbReference type="ARBA" id="ARBA00022448"/>
    </source>
</evidence>
<evidence type="ECO:0000259" key="5">
    <source>
        <dbReference type="Pfam" id="PF23300"/>
    </source>
</evidence>
<evidence type="ECO:0000256" key="3">
    <source>
        <dbReference type="ARBA" id="ARBA00023242"/>
    </source>
</evidence>
<dbReference type="EMBL" id="CAFZ01000026">
    <property type="protein sequence ID" value="CCA68133.1"/>
    <property type="molecule type" value="Genomic_DNA"/>
</dbReference>
<comment type="caution">
    <text evidence="7">The sequence shown here is derived from an EMBL/GenBank/DDBJ whole genome shotgun (WGS) entry which is preliminary data.</text>
</comment>
<dbReference type="GO" id="GO:0005643">
    <property type="term" value="C:nuclear pore"/>
    <property type="evidence" value="ECO:0007669"/>
    <property type="project" value="UniProtKB-ARBA"/>
</dbReference>
<evidence type="ECO:0008006" key="9">
    <source>
        <dbReference type="Google" id="ProtNLM"/>
    </source>
</evidence>
<organism evidence="7 8">
    <name type="scientific">Serendipita indica (strain DSM 11827)</name>
    <name type="common">Root endophyte fungus</name>
    <name type="synonym">Piriformospora indica</name>
    <dbReference type="NCBI Taxonomy" id="1109443"/>
    <lineage>
        <taxon>Eukaryota</taxon>
        <taxon>Fungi</taxon>
        <taxon>Dikarya</taxon>
        <taxon>Basidiomycota</taxon>
        <taxon>Agaricomycotina</taxon>
        <taxon>Agaricomycetes</taxon>
        <taxon>Sebacinales</taxon>
        <taxon>Serendipitaceae</taxon>
        <taxon>Serendipita</taxon>
    </lineage>
</organism>
<dbReference type="Pfam" id="PF23300">
    <property type="entry name" value="HEAT_Nup120"/>
    <property type="match status" value="1"/>
</dbReference>
<protein>
    <recommendedName>
        <fullName evidence="9">Nuclear pore complex protein Nup160</fullName>
    </recommendedName>
</protein>
<reference evidence="7 8" key="1">
    <citation type="journal article" date="2011" name="PLoS Pathog.">
        <title>Endophytic Life Strategies Decoded by Genome and Transcriptome Analyses of the Mutualistic Root Symbiont Piriformospora indica.</title>
        <authorList>
            <person name="Zuccaro A."/>
            <person name="Lahrmann U."/>
            <person name="Guldener U."/>
            <person name="Langen G."/>
            <person name="Pfiffi S."/>
            <person name="Biedenkopf D."/>
            <person name="Wong P."/>
            <person name="Samans B."/>
            <person name="Grimm C."/>
            <person name="Basiewicz M."/>
            <person name="Murat C."/>
            <person name="Martin F."/>
            <person name="Kogel K.H."/>
        </authorList>
    </citation>
    <scope>NUCLEOTIDE SEQUENCE [LARGE SCALE GENOMIC DNA]</scope>
    <source>
        <strain evidence="7 8">DSM 11827</strain>
    </source>
</reference>
<gene>
    <name evidence="7" type="ORF">PIIN_02000</name>
</gene>
<name>G4T9Z8_SERID</name>
<evidence type="ECO:0000259" key="6">
    <source>
        <dbReference type="Pfam" id="PF23347"/>
    </source>
</evidence>
<evidence type="ECO:0000313" key="7">
    <source>
        <dbReference type="EMBL" id="CCA68133.1"/>
    </source>
</evidence>
<dbReference type="Pfam" id="PF11715">
    <property type="entry name" value="Beta-prop_Nup120_160"/>
    <property type="match status" value="1"/>
</dbReference>
<accession>G4T9Z8</accession>
<dbReference type="OrthoDB" id="67716at2759"/>
<dbReference type="Pfam" id="PF23347">
    <property type="entry name" value="TPR_Nup160_C"/>
    <property type="match status" value="1"/>
</dbReference>
<dbReference type="InterPro" id="IPR056548">
    <property type="entry name" value="HEAT_Nup120"/>
</dbReference>
<evidence type="ECO:0000259" key="4">
    <source>
        <dbReference type="Pfam" id="PF11715"/>
    </source>
</evidence>
<dbReference type="InterPro" id="IPR056536">
    <property type="entry name" value="TPR_NUP160_C"/>
</dbReference>
<feature type="domain" description="Nucleoporin Nup120/160 beta-propeller" evidence="4">
    <location>
        <begin position="158"/>
        <end position="676"/>
    </location>
</feature>
<dbReference type="InterPro" id="IPR021717">
    <property type="entry name" value="Nucleoporin_Nup160"/>
</dbReference>
<evidence type="ECO:0000256" key="1">
    <source>
        <dbReference type="ARBA" id="ARBA00004123"/>
    </source>
</evidence>
<proteinExistence type="predicted"/>
<evidence type="ECO:0000313" key="8">
    <source>
        <dbReference type="Proteomes" id="UP000007148"/>
    </source>
</evidence>
<dbReference type="InParanoid" id="G4T9Z8"/>
<dbReference type="InterPro" id="IPR059141">
    <property type="entry name" value="Beta-prop_Nup120_160"/>
</dbReference>
<feature type="domain" description="NUP160 C-terminal TPR" evidence="6">
    <location>
        <begin position="1391"/>
        <end position="1587"/>
    </location>
</feature>
<dbReference type="GO" id="GO:0017056">
    <property type="term" value="F:structural constituent of nuclear pore"/>
    <property type="evidence" value="ECO:0007669"/>
    <property type="project" value="TreeGrafter"/>
</dbReference>